<evidence type="ECO:0000259" key="1">
    <source>
        <dbReference type="Pfam" id="PF23655"/>
    </source>
</evidence>
<organism evidence="2 3">
    <name type="scientific">Kalanchoe fedtschenkoi</name>
    <name type="common">Lavender scallops</name>
    <name type="synonym">South American air plant</name>
    <dbReference type="NCBI Taxonomy" id="63787"/>
    <lineage>
        <taxon>Eukaryota</taxon>
        <taxon>Viridiplantae</taxon>
        <taxon>Streptophyta</taxon>
        <taxon>Embryophyta</taxon>
        <taxon>Tracheophyta</taxon>
        <taxon>Spermatophyta</taxon>
        <taxon>Magnoliopsida</taxon>
        <taxon>eudicotyledons</taxon>
        <taxon>Gunneridae</taxon>
        <taxon>Pentapetalae</taxon>
        <taxon>Saxifragales</taxon>
        <taxon>Crassulaceae</taxon>
        <taxon>Kalanchoe</taxon>
    </lineage>
</organism>
<dbReference type="InterPro" id="IPR056185">
    <property type="entry name" value="LYRM_2_plant"/>
</dbReference>
<dbReference type="AlphaFoldDB" id="A0A7N0UHR2"/>
<sequence length="90" mass="10390">MARGWIWVTAEDMARNRGRVLSTYRQILRCLNNPDLPLSWAARLQKKAEVRGIFLLGAEQESRHNIEDLLDTADYAISLLRRGEIPKLPM</sequence>
<dbReference type="PANTHER" id="PTHR36724">
    <property type="entry name" value="COMPLEX 1 LYR-LIKE PROTEIN"/>
    <property type="match status" value="1"/>
</dbReference>
<accession>A0A7N0UHR2</accession>
<dbReference type="EnsemblPlants" id="Kaladp0068s0148.1.v1.1">
    <property type="protein sequence ID" value="Kaladp0068s0148.1.v1.1.CDS.1"/>
    <property type="gene ID" value="Kaladp0068s0148.v1.1"/>
</dbReference>
<evidence type="ECO:0000313" key="2">
    <source>
        <dbReference type="EnsemblPlants" id="Kaladp0068s0148.1.v1.1.CDS.1"/>
    </source>
</evidence>
<dbReference type="Pfam" id="PF23655">
    <property type="entry name" value="LYRM_2"/>
    <property type="match status" value="1"/>
</dbReference>
<keyword evidence="3" id="KW-1185">Reference proteome</keyword>
<reference evidence="2" key="1">
    <citation type="submission" date="2021-01" db="UniProtKB">
        <authorList>
            <consortium name="EnsemblPlants"/>
        </authorList>
    </citation>
    <scope>IDENTIFICATION</scope>
</reference>
<name>A0A7N0UHR2_KALFE</name>
<dbReference type="OMA" id="GSGMIWA"/>
<dbReference type="Proteomes" id="UP000594263">
    <property type="component" value="Unplaced"/>
</dbReference>
<protein>
    <recommendedName>
        <fullName evidence="1">LYR motif containing domain-containing protein</fullName>
    </recommendedName>
</protein>
<dbReference type="PANTHER" id="PTHR36724:SF1">
    <property type="entry name" value="COMPLEX 1 LYR-LIKE PROTEIN"/>
    <property type="match status" value="1"/>
</dbReference>
<proteinExistence type="predicted"/>
<evidence type="ECO:0000313" key="3">
    <source>
        <dbReference type="Proteomes" id="UP000594263"/>
    </source>
</evidence>
<feature type="domain" description="LYR motif containing" evidence="1">
    <location>
        <begin position="12"/>
        <end position="81"/>
    </location>
</feature>
<dbReference type="Gramene" id="Kaladp0068s0148.1.v1.1">
    <property type="protein sequence ID" value="Kaladp0068s0148.1.v1.1.CDS.1"/>
    <property type="gene ID" value="Kaladp0068s0148.v1.1"/>
</dbReference>